<organism evidence="2 3">
    <name type="scientific">Candidatus Yanofskybacteria bacterium RIFCSPHIGHO2_12_FULL_45_19b</name>
    <dbReference type="NCBI Taxonomy" id="1802689"/>
    <lineage>
        <taxon>Bacteria</taxon>
        <taxon>Candidatus Yanofskyibacteriota</taxon>
    </lineage>
</organism>
<dbReference type="STRING" id="1802689.A3F25_01605"/>
<dbReference type="Proteomes" id="UP000177478">
    <property type="component" value="Unassembled WGS sequence"/>
</dbReference>
<proteinExistence type="predicted"/>
<name>A0A1F8G6C3_9BACT</name>
<dbReference type="PANTHER" id="PTHR30373">
    <property type="entry name" value="UPF0603 PROTEIN YGCG"/>
    <property type="match status" value="1"/>
</dbReference>
<evidence type="ECO:0000259" key="1">
    <source>
        <dbReference type="Pfam" id="PF04536"/>
    </source>
</evidence>
<dbReference type="Pfam" id="PF04536">
    <property type="entry name" value="TPM_phosphatase"/>
    <property type="match status" value="1"/>
</dbReference>
<accession>A0A1F8G6C3</accession>
<dbReference type="PANTHER" id="PTHR30373:SF2">
    <property type="entry name" value="UPF0603 PROTEIN YGCG"/>
    <property type="match status" value="1"/>
</dbReference>
<dbReference type="InterPro" id="IPR007621">
    <property type="entry name" value="TPM_dom"/>
</dbReference>
<evidence type="ECO:0000313" key="3">
    <source>
        <dbReference type="Proteomes" id="UP000177478"/>
    </source>
</evidence>
<feature type="domain" description="TPM" evidence="1">
    <location>
        <begin position="33"/>
        <end position="164"/>
    </location>
</feature>
<comment type="caution">
    <text evidence="2">The sequence shown here is derived from an EMBL/GenBank/DDBJ whole genome shotgun (WGS) entry which is preliminary data.</text>
</comment>
<evidence type="ECO:0000313" key="2">
    <source>
        <dbReference type="EMBL" id="OGN20600.1"/>
    </source>
</evidence>
<dbReference type="AlphaFoldDB" id="A0A1F8G6C3"/>
<sequence length="171" mass="18085">MKFRVLIIVGLVFALAIPVALAYRSPGKPTNYVNDYAGMLSAGEKGALNNQLAGNEADSSNEIAVVTIPTLMEGTTEGSLIEDIVPYGTALFNEWGIGKKDKDNGVLLLVAKDQKKIRIEVGYGLDGALTDAISSRIIREKIIPAFNAGNYSQGISDAVTEIINVTAGGVQ</sequence>
<dbReference type="EMBL" id="MGKD01000001">
    <property type="protein sequence ID" value="OGN20600.1"/>
    <property type="molecule type" value="Genomic_DNA"/>
</dbReference>
<dbReference type="Gene3D" id="3.10.310.50">
    <property type="match status" value="1"/>
</dbReference>
<gene>
    <name evidence="2" type="ORF">A3F25_01605</name>
</gene>
<reference evidence="2 3" key="1">
    <citation type="journal article" date="2016" name="Nat. Commun.">
        <title>Thousands of microbial genomes shed light on interconnected biogeochemical processes in an aquifer system.</title>
        <authorList>
            <person name="Anantharaman K."/>
            <person name="Brown C.T."/>
            <person name="Hug L.A."/>
            <person name="Sharon I."/>
            <person name="Castelle C.J."/>
            <person name="Probst A.J."/>
            <person name="Thomas B.C."/>
            <person name="Singh A."/>
            <person name="Wilkins M.J."/>
            <person name="Karaoz U."/>
            <person name="Brodie E.L."/>
            <person name="Williams K.H."/>
            <person name="Hubbard S.S."/>
            <person name="Banfield J.F."/>
        </authorList>
    </citation>
    <scope>NUCLEOTIDE SEQUENCE [LARGE SCALE GENOMIC DNA]</scope>
</reference>
<protein>
    <recommendedName>
        <fullName evidence="1">TPM domain-containing protein</fullName>
    </recommendedName>
</protein>